<proteinExistence type="inferred from homology"/>
<dbReference type="Gene3D" id="3.40.50.1220">
    <property type="entry name" value="TPP-binding domain"/>
    <property type="match status" value="1"/>
</dbReference>
<dbReference type="GO" id="GO:0000287">
    <property type="term" value="F:magnesium ion binding"/>
    <property type="evidence" value="ECO:0007669"/>
    <property type="project" value="InterPro"/>
</dbReference>
<dbReference type="InterPro" id="IPR012001">
    <property type="entry name" value="Thiamin_PyroP_enz_TPP-bd_dom"/>
</dbReference>
<dbReference type="InterPro" id="IPR047214">
    <property type="entry name" value="TPP_PDC_IPDC"/>
</dbReference>
<dbReference type="GO" id="GO:0000949">
    <property type="term" value="P:aromatic amino acid family catabolic process to alcohol via Ehrlich pathway"/>
    <property type="evidence" value="ECO:0007669"/>
    <property type="project" value="TreeGrafter"/>
</dbReference>
<name>A0A2W4YXJ1_9CYAN</name>
<protein>
    <recommendedName>
        <fullName evidence="7">Alpha-keto-acid decarboxylase</fullName>
        <ecNumber evidence="6">4.1.1.1</ecNumber>
    </recommendedName>
</protein>
<evidence type="ECO:0000313" key="19">
    <source>
        <dbReference type="Proteomes" id="UP000249794"/>
    </source>
</evidence>
<dbReference type="EC" id="4.1.1.1" evidence="6"/>
<evidence type="ECO:0000256" key="8">
    <source>
        <dbReference type="ARBA" id="ARBA00022723"/>
    </source>
</evidence>
<reference evidence="18 19" key="2">
    <citation type="submission" date="2018-06" db="EMBL/GenBank/DDBJ databases">
        <title>Metagenomic assembly of (sub)arctic Cyanobacteria and their associated microbiome from non-axenic cultures.</title>
        <authorList>
            <person name="Baurain D."/>
        </authorList>
    </citation>
    <scope>NUCLEOTIDE SEQUENCE [LARGE SCALE GENOMIC DNA]</scope>
    <source>
        <strain evidence="18">ULC027bin1</strain>
    </source>
</reference>
<evidence type="ECO:0000256" key="12">
    <source>
        <dbReference type="ARBA" id="ARBA00023239"/>
    </source>
</evidence>
<dbReference type="AlphaFoldDB" id="A0A2W4YXJ1"/>
<dbReference type="SUPFAM" id="SSF52467">
    <property type="entry name" value="DHS-like NAD/FAD-binding domain"/>
    <property type="match status" value="1"/>
</dbReference>
<feature type="binding site" evidence="13">
    <location>
        <position position="448"/>
    </location>
    <ligand>
        <name>Mg(2+)</name>
        <dbReference type="ChEBI" id="CHEBI:18420"/>
    </ligand>
</feature>
<evidence type="ECO:0000256" key="14">
    <source>
        <dbReference type="RuleBase" id="RU362132"/>
    </source>
</evidence>
<dbReference type="CDD" id="cd02005">
    <property type="entry name" value="TPP_PDC_IPDC"/>
    <property type="match status" value="1"/>
</dbReference>
<dbReference type="InterPro" id="IPR012000">
    <property type="entry name" value="Thiamin_PyroP_enz_cen_dom"/>
</dbReference>
<dbReference type="PIRSF" id="PIRSF036565">
    <property type="entry name" value="Pyruvt_ip_decrb"/>
    <property type="match status" value="1"/>
</dbReference>
<organism evidence="18 19">
    <name type="scientific">Phormidesmis priestleyi</name>
    <dbReference type="NCBI Taxonomy" id="268141"/>
    <lineage>
        <taxon>Bacteria</taxon>
        <taxon>Bacillati</taxon>
        <taxon>Cyanobacteriota</taxon>
        <taxon>Cyanophyceae</taxon>
        <taxon>Leptolyngbyales</taxon>
        <taxon>Leptolyngbyaceae</taxon>
        <taxon>Phormidesmis</taxon>
    </lineage>
</organism>
<keyword evidence="9" id="KW-0210">Decarboxylase</keyword>
<keyword evidence="10 13" id="KW-0460">Magnesium</keyword>
<dbReference type="Gene3D" id="3.40.50.970">
    <property type="match status" value="2"/>
</dbReference>
<evidence type="ECO:0000256" key="1">
    <source>
        <dbReference type="ARBA" id="ARBA00001041"/>
    </source>
</evidence>
<comment type="catalytic activity">
    <reaction evidence="1">
        <text>a 2-oxocarboxylate + H(+) = an aldehyde + CO2</text>
        <dbReference type="Rhea" id="RHEA:11628"/>
        <dbReference type="ChEBI" id="CHEBI:15378"/>
        <dbReference type="ChEBI" id="CHEBI:16526"/>
        <dbReference type="ChEBI" id="CHEBI:17478"/>
        <dbReference type="ChEBI" id="CHEBI:35179"/>
        <dbReference type="EC" id="4.1.1.1"/>
    </reaction>
</comment>
<evidence type="ECO:0000256" key="9">
    <source>
        <dbReference type="ARBA" id="ARBA00022793"/>
    </source>
</evidence>
<dbReference type="InterPro" id="IPR011766">
    <property type="entry name" value="TPP_enzyme_TPP-bd"/>
</dbReference>
<evidence type="ECO:0000256" key="13">
    <source>
        <dbReference type="PIRSR" id="PIRSR036565-2"/>
    </source>
</evidence>
<evidence type="ECO:0000256" key="7">
    <source>
        <dbReference type="ARBA" id="ARBA00020054"/>
    </source>
</evidence>
<dbReference type="CDD" id="cd07038">
    <property type="entry name" value="TPP_PYR_PDC_IPDC_like"/>
    <property type="match status" value="1"/>
</dbReference>
<gene>
    <name evidence="18" type="ORF">DCF15_18930</name>
</gene>
<dbReference type="EMBL" id="QBMP01000270">
    <property type="protein sequence ID" value="PZO47508.1"/>
    <property type="molecule type" value="Genomic_DNA"/>
</dbReference>
<dbReference type="Pfam" id="PF02776">
    <property type="entry name" value="TPP_enzyme_N"/>
    <property type="match status" value="1"/>
</dbReference>
<dbReference type="FunFam" id="3.40.50.970:FF:000024">
    <property type="entry name" value="Pyruvate decarboxylase isozyme"/>
    <property type="match status" value="1"/>
</dbReference>
<evidence type="ECO:0000256" key="2">
    <source>
        <dbReference type="ARBA" id="ARBA00001920"/>
    </source>
</evidence>
<dbReference type="FunFam" id="3.40.50.970:FF:000019">
    <property type="entry name" value="Pyruvate decarboxylase isozyme"/>
    <property type="match status" value="1"/>
</dbReference>
<comment type="cofactor">
    <cofactor evidence="3">
        <name>thiamine diphosphate</name>
        <dbReference type="ChEBI" id="CHEBI:58937"/>
    </cofactor>
</comment>
<dbReference type="GO" id="GO:0004737">
    <property type="term" value="F:pyruvate decarboxylase activity"/>
    <property type="evidence" value="ECO:0007669"/>
    <property type="project" value="UniProtKB-EC"/>
</dbReference>
<keyword evidence="18" id="KW-0670">Pyruvate</keyword>
<dbReference type="InterPro" id="IPR029035">
    <property type="entry name" value="DHS-like_NAD/FAD-binding_dom"/>
</dbReference>
<dbReference type="InterPro" id="IPR029061">
    <property type="entry name" value="THDP-binding"/>
</dbReference>
<dbReference type="FunFam" id="3.40.50.1220:FF:000009">
    <property type="entry name" value="Pyruvate decarboxylase 1"/>
    <property type="match status" value="1"/>
</dbReference>
<evidence type="ECO:0000256" key="6">
    <source>
        <dbReference type="ARBA" id="ARBA00013202"/>
    </source>
</evidence>
<dbReference type="PANTHER" id="PTHR43452:SF1">
    <property type="entry name" value="PYRUVATE DECARBOXYLASE C186.09-RELATED"/>
    <property type="match status" value="1"/>
</dbReference>
<dbReference type="GO" id="GO:0030976">
    <property type="term" value="F:thiamine pyrophosphate binding"/>
    <property type="evidence" value="ECO:0007669"/>
    <property type="project" value="InterPro"/>
</dbReference>
<sequence>MRESDASPNIGTYLADLLESIGVEHYFTVPGDYNLVLLDQLLKNDRLKMIGCCNELNAGYAADGYARVKGAAAVVVTFTVGGLSLVNAIAGAYAEDLPVIVISGGPNSNDKAQHHLLHHSTAEYDFDQVSRIFKEITAEAVVIRHIEDAHRLISLAFEAAILKRKPVYIEVACNLANVPIPQSVPLRIERRFESNPEALEAAVEAVANRLNQAAKPALVAGVRLRAAMATAAFHTLSNLSGYATAIAPNAKGMFPEDAPHFIGCYWGAASSPGCAEIMESCDAYLFAGPIFNDYTTAGWSCNLDRAKLIEVQPDRVVLAEAEYAQVNMQEFFITLSAKIQPNDAAFQAFKQTQSDAEPPEAFKEDVKVDMSLSNQAIHEQVQAMLNADSALLVETGDSRFNGQKLMLPPGCLYEFQMQYGSIGWSVGALLGYALALGDNKRAIALIGDGPFQLTAQAVSTMIRYGLNPIIFLINNGGYTIEVEIHEGPYNNIQNWDYAGLINIFNSSEGKGWGQRVTTVGELSEAIRKAESHSGLALIECVIDRDDCTQELLDLGSRVAAANSRHSIALAVGAAELAGNFKHHKALQ</sequence>
<keyword evidence="8 13" id="KW-0479">Metal-binding</keyword>
<dbReference type="Pfam" id="PF00205">
    <property type="entry name" value="TPP_enzyme_M"/>
    <property type="match status" value="1"/>
</dbReference>
<evidence type="ECO:0000256" key="10">
    <source>
        <dbReference type="ARBA" id="ARBA00022842"/>
    </source>
</evidence>
<comment type="function">
    <text evidence="4">Decarboxylates branched-chain and aromatic alpha-keto acids to aldehydes.</text>
</comment>
<evidence type="ECO:0000256" key="4">
    <source>
        <dbReference type="ARBA" id="ARBA00002938"/>
    </source>
</evidence>
<dbReference type="InterPro" id="IPR047213">
    <property type="entry name" value="TPP_PYR_PDC_IPDC-like"/>
</dbReference>
<evidence type="ECO:0000259" key="17">
    <source>
        <dbReference type="Pfam" id="PF02776"/>
    </source>
</evidence>
<evidence type="ECO:0000259" key="15">
    <source>
        <dbReference type="Pfam" id="PF00205"/>
    </source>
</evidence>
<dbReference type="SUPFAM" id="SSF52518">
    <property type="entry name" value="Thiamin diphosphate-binding fold (THDP-binding)"/>
    <property type="match status" value="2"/>
</dbReference>
<comment type="cofactor">
    <cofactor evidence="2">
        <name>a metal cation</name>
        <dbReference type="ChEBI" id="CHEBI:25213"/>
    </cofactor>
</comment>
<keyword evidence="12" id="KW-0456">Lyase</keyword>
<evidence type="ECO:0000259" key="16">
    <source>
        <dbReference type="Pfam" id="PF02775"/>
    </source>
</evidence>
<dbReference type="PANTHER" id="PTHR43452">
    <property type="entry name" value="PYRUVATE DECARBOXYLASE"/>
    <property type="match status" value="1"/>
</dbReference>
<evidence type="ECO:0000256" key="5">
    <source>
        <dbReference type="ARBA" id="ARBA00007812"/>
    </source>
</evidence>
<dbReference type="InterPro" id="IPR012110">
    <property type="entry name" value="PDC/IPDC-like"/>
</dbReference>
<accession>A0A2W4YXJ1</accession>
<dbReference type="Proteomes" id="UP000249794">
    <property type="component" value="Unassembled WGS sequence"/>
</dbReference>
<feature type="domain" description="Thiamine pyrophosphate enzyme central" evidence="15">
    <location>
        <begin position="203"/>
        <end position="326"/>
    </location>
</feature>
<feature type="binding site" evidence="13">
    <location>
        <position position="475"/>
    </location>
    <ligand>
        <name>Mg(2+)</name>
        <dbReference type="ChEBI" id="CHEBI:18420"/>
    </ligand>
</feature>
<reference evidence="19" key="1">
    <citation type="submission" date="2018-04" db="EMBL/GenBank/DDBJ databases">
        <authorList>
            <person name="Cornet L."/>
        </authorList>
    </citation>
    <scope>NUCLEOTIDE SEQUENCE [LARGE SCALE GENOMIC DNA]</scope>
</reference>
<dbReference type="Pfam" id="PF02775">
    <property type="entry name" value="TPP_enzyme_C"/>
    <property type="match status" value="1"/>
</dbReference>
<comment type="similarity">
    <text evidence="5 14">Belongs to the TPP enzyme family.</text>
</comment>
<evidence type="ECO:0000256" key="11">
    <source>
        <dbReference type="ARBA" id="ARBA00023052"/>
    </source>
</evidence>
<feature type="binding site" evidence="13">
    <location>
        <position position="477"/>
    </location>
    <ligand>
        <name>Mg(2+)</name>
        <dbReference type="ChEBI" id="CHEBI:18420"/>
    </ligand>
</feature>
<keyword evidence="11 14" id="KW-0786">Thiamine pyrophosphate</keyword>
<dbReference type="GO" id="GO:0005829">
    <property type="term" value="C:cytosol"/>
    <property type="evidence" value="ECO:0007669"/>
    <property type="project" value="TreeGrafter"/>
</dbReference>
<comment type="caution">
    <text evidence="18">The sequence shown here is derived from an EMBL/GenBank/DDBJ whole genome shotgun (WGS) entry which is preliminary data.</text>
</comment>
<feature type="domain" description="Thiamine pyrophosphate enzyme N-terminal TPP-binding" evidence="17">
    <location>
        <begin position="9"/>
        <end position="116"/>
    </location>
</feature>
<evidence type="ECO:0000256" key="3">
    <source>
        <dbReference type="ARBA" id="ARBA00001964"/>
    </source>
</evidence>
<feature type="domain" description="Thiamine pyrophosphate enzyme TPP-binding" evidence="16">
    <location>
        <begin position="408"/>
        <end position="540"/>
    </location>
</feature>
<evidence type="ECO:0000313" key="18">
    <source>
        <dbReference type="EMBL" id="PZO47508.1"/>
    </source>
</evidence>
<comment type="cofactor">
    <cofactor evidence="13">
        <name>Mg(2+)</name>
        <dbReference type="ChEBI" id="CHEBI:18420"/>
    </cofactor>
    <text evidence="13">Binds 1 Mg(2+) per subunit.</text>
</comment>